<protein>
    <recommendedName>
        <fullName evidence="2">CUB domain-containing protein</fullName>
    </recommendedName>
</protein>
<name>A0A553PRF9_TIGCA</name>
<keyword evidence="4" id="KW-1185">Reference proteome</keyword>
<feature type="domain" description="CUB" evidence="2">
    <location>
        <begin position="238"/>
        <end position="410"/>
    </location>
</feature>
<feature type="chain" id="PRO_5022041578" description="CUB domain-containing protein" evidence="1">
    <location>
        <begin position="22"/>
        <end position="414"/>
    </location>
</feature>
<dbReference type="PANTHER" id="PTHR33236">
    <property type="entry name" value="INTRAFLAGELLAR TRANSPORT PROTEIN 122 FAMILY PROTEIN-RELATED"/>
    <property type="match status" value="1"/>
</dbReference>
<dbReference type="PANTHER" id="PTHR33236:SF5">
    <property type="entry name" value="CUB DOMAIN-CONTAINING PROTEIN"/>
    <property type="match status" value="1"/>
</dbReference>
<evidence type="ECO:0000259" key="2">
    <source>
        <dbReference type="Pfam" id="PF26080"/>
    </source>
</evidence>
<dbReference type="Pfam" id="PF26080">
    <property type="entry name" value="CUB_animal"/>
    <property type="match status" value="1"/>
</dbReference>
<comment type="caution">
    <text evidence="3">The sequence shown here is derived from an EMBL/GenBank/DDBJ whole genome shotgun (WGS) entry which is preliminary data.</text>
</comment>
<dbReference type="InterPro" id="IPR058698">
    <property type="entry name" value="CUB_metazoa"/>
</dbReference>
<sequence length="414" mass="43536">MSSKYLCLLLSAGILLKPFSAEKRNDNSDPETNDRRGKQFSFFQVIQFPNEACNGTGTGSGTCYTGQECTTRNGASIGPCANGFGVCCAFSISCGGTSAENLTVFTDANIPTGMGDCTVRICPANDNICQLRLDFDRFQISGPSTITTSVTQIQNGQAGALGTENSEVSQCNMDRFEVSSGSGVRPPIICGLNTGQHVFVDADSVCNALSFQFGPTTTMRTFQIRVTQYACDSPNLAPSGCTQFFTNPSGTVQTFNFGNGHLADQNQVMCVRQTQNSCRICWTTAMAIDFDVSGSATSGIGGGVGPTLSGVTSCCAPNTAGNNLQGLDCLSLPLAENAAGTANARSRFCGRKAGLSSVAVINLTICSRSSPFRAVFRSNGFEVTDSVVTPVLATSESTNKDNGVKLIYFQDSVN</sequence>
<gene>
    <name evidence="3" type="ORF">TCAL_08999</name>
</gene>
<evidence type="ECO:0000313" key="3">
    <source>
        <dbReference type="EMBL" id="TRY80250.1"/>
    </source>
</evidence>
<dbReference type="EMBL" id="VCGU01000001">
    <property type="protein sequence ID" value="TRY80250.1"/>
    <property type="molecule type" value="Genomic_DNA"/>
</dbReference>
<feature type="signal peptide" evidence="1">
    <location>
        <begin position="1"/>
        <end position="21"/>
    </location>
</feature>
<organism evidence="3 4">
    <name type="scientific">Tigriopus californicus</name>
    <name type="common">Marine copepod</name>
    <dbReference type="NCBI Taxonomy" id="6832"/>
    <lineage>
        <taxon>Eukaryota</taxon>
        <taxon>Metazoa</taxon>
        <taxon>Ecdysozoa</taxon>
        <taxon>Arthropoda</taxon>
        <taxon>Crustacea</taxon>
        <taxon>Multicrustacea</taxon>
        <taxon>Hexanauplia</taxon>
        <taxon>Copepoda</taxon>
        <taxon>Harpacticoida</taxon>
        <taxon>Harpacticidae</taxon>
        <taxon>Tigriopus</taxon>
    </lineage>
</organism>
<dbReference type="AlphaFoldDB" id="A0A553PRF9"/>
<proteinExistence type="predicted"/>
<dbReference type="OrthoDB" id="6378913at2759"/>
<accession>A0A553PRF9</accession>
<dbReference type="STRING" id="6832.A0A553PRF9"/>
<dbReference type="Proteomes" id="UP000318571">
    <property type="component" value="Chromosome 12"/>
</dbReference>
<evidence type="ECO:0000256" key="1">
    <source>
        <dbReference type="SAM" id="SignalP"/>
    </source>
</evidence>
<reference evidence="3 4" key="1">
    <citation type="journal article" date="2018" name="Nat. Ecol. Evol.">
        <title>Genomic signatures of mitonuclear coevolution across populations of Tigriopus californicus.</title>
        <authorList>
            <person name="Barreto F.S."/>
            <person name="Watson E.T."/>
            <person name="Lima T.G."/>
            <person name="Willett C.S."/>
            <person name="Edmands S."/>
            <person name="Li W."/>
            <person name="Burton R.S."/>
        </authorList>
    </citation>
    <scope>NUCLEOTIDE SEQUENCE [LARGE SCALE GENOMIC DNA]</scope>
    <source>
        <strain evidence="3 4">San Diego</strain>
    </source>
</reference>
<keyword evidence="1" id="KW-0732">Signal</keyword>
<evidence type="ECO:0000313" key="4">
    <source>
        <dbReference type="Proteomes" id="UP000318571"/>
    </source>
</evidence>